<evidence type="ECO:0000256" key="1">
    <source>
        <dbReference type="SAM" id="Coils"/>
    </source>
</evidence>
<dbReference type="Proteomes" id="UP000324800">
    <property type="component" value="Unassembled WGS sequence"/>
</dbReference>
<name>A0A5J4V846_9EUKA</name>
<reference evidence="2 3" key="1">
    <citation type="submission" date="2019-03" db="EMBL/GenBank/DDBJ databases">
        <title>Single cell metagenomics reveals metabolic interactions within the superorganism composed of flagellate Streblomastix strix and complex community of Bacteroidetes bacteria on its surface.</title>
        <authorList>
            <person name="Treitli S.C."/>
            <person name="Kolisko M."/>
            <person name="Husnik F."/>
            <person name="Keeling P."/>
            <person name="Hampl V."/>
        </authorList>
    </citation>
    <scope>NUCLEOTIDE SEQUENCE [LARGE SCALE GENOMIC DNA]</scope>
    <source>
        <strain evidence="2">ST1C</strain>
    </source>
</reference>
<evidence type="ECO:0000313" key="2">
    <source>
        <dbReference type="EMBL" id="KAA6378541.1"/>
    </source>
</evidence>
<comment type="caution">
    <text evidence="2">The sequence shown here is derived from an EMBL/GenBank/DDBJ whole genome shotgun (WGS) entry which is preliminary data.</text>
</comment>
<organism evidence="2 3">
    <name type="scientific">Streblomastix strix</name>
    <dbReference type="NCBI Taxonomy" id="222440"/>
    <lineage>
        <taxon>Eukaryota</taxon>
        <taxon>Metamonada</taxon>
        <taxon>Preaxostyla</taxon>
        <taxon>Oxymonadida</taxon>
        <taxon>Streblomastigidae</taxon>
        <taxon>Streblomastix</taxon>
    </lineage>
</organism>
<feature type="coiled-coil region" evidence="1">
    <location>
        <begin position="100"/>
        <end position="149"/>
    </location>
</feature>
<accession>A0A5J4V846</accession>
<sequence>MERSQINADLFADFSFADEHETEQSIDLGGMSISFGKTSDTHKDMNTEFQQDGPNMKECISLRFENENLRAEKCELQAKIDAINIDHQQSLSEAIRKCERDWRQKNRNEIEEENEKMKKELHSSFTIRMNKLKQGYEESMNQREQTMKQMKQ</sequence>
<dbReference type="AlphaFoldDB" id="A0A5J4V846"/>
<feature type="non-terminal residue" evidence="2">
    <location>
        <position position="152"/>
    </location>
</feature>
<gene>
    <name evidence="2" type="ORF">EZS28_025932</name>
</gene>
<protein>
    <submittedName>
        <fullName evidence="2">Uncharacterized protein</fullName>
    </submittedName>
</protein>
<evidence type="ECO:0000313" key="3">
    <source>
        <dbReference type="Proteomes" id="UP000324800"/>
    </source>
</evidence>
<proteinExistence type="predicted"/>
<keyword evidence="1" id="KW-0175">Coiled coil</keyword>
<dbReference type="EMBL" id="SNRW01009075">
    <property type="protein sequence ID" value="KAA6378541.1"/>
    <property type="molecule type" value="Genomic_DNA"/>
</dbReference>